<sequence length="82" mass="9263">VPLRPIIAGIQSGTTKISKYLDSLLRPIFDKATDEYTLQNSLDFISKLKQYEITERSLLITFDISDLYTVIPQESAVQALLT</sequence>
<dbReference type="PANTHER" id="PTHR21301">
    <property type="entry name" value="REVERSE TRANSCRIPTASE"/>
    <property type="match status" value="1"/>
</dbReference>
<name>A0A816AYC4_9BILA</name>
<dbReference type="PANTHER" id="PTHR21301:SF10">
    <property type="entry name" value="REVERSE TRANSCRIPTASE DOMAIN-CONTAINING PROTEIN"/>
    <property type="match status" value="1"/>
</dbReference>
<dbReference type="OrthoDB" id="10029313at2759"/>
<gene>
    <name evidence="1" type="ORF">GPM918_LOCUS42485</name>
    <name evidence="2" type="ORF">SRO942_LOCUS43733</name>
</gene>
<dbReference type="Proteomes" id="UP000681722">
    <property type="component" value="Unassembled WGS sequence"/>
</dbReference>
<reference evidence="1" key="1">
    <citation type="submission" date="2021-02" db="EMBL/GenBank/DDBJ databases">
        <authorList>
            <person name="Nowell W R."/>
        </authorList>
    </citation>
    <scope>NUCLEOTIDE SEQUENCE</scope>
</reference>
<dbReference type="EMBL" id="CAJOBC010102318">
    <property type="protein sequence ID" value="CAF4479235.1"/>
    <property type="molecule type" value="Genomic_DNA"/>
</dbReference>
<dbReference type="EMBL" id="CAJNOQ010035871">
    <property type="protein sequence ID" value="CAF1601668.1"/>
    <property type="molecule type" value="Genomic_DNA"/>
</dbReference>
<dbReference type="Proteomes" id="UP000663829">
    <property type="component" value="Unassembled WGS sequence"/>
</dbReference>
<evidence type="ECO:0000313" key="2">
    <source>
        <dbReference type="EMBL" id="CAF4479235.1"/>
    </source>
</evidence>
<keyword evidence="3" id="KW-1185">Reference proteome</keyword>
<evidence type="ECO:0000313" key="1">
    <source>
        <dbReference type="EMBL" id="CAF1601668.1"/>
    </source>
</evidence>
<evidence type="ECO:0000313" key="3">
    <source>
        <dbReference type="Proteomes" id="UP000663829"/>
    </source>
</evidence>
<protein>
    <recommendedName>
        <fullName evidence="4">Reverse transcriptase domain-containing protein</fullName>
    </recommendedName>
</protein>
<comment type="caution">
    <text evidence="1">The sequence shown here is derived from an EMBL/GenBank/DDBJ whole genome shotgun (WGS) entry which is preliminary data.</text>
</comment>
<proteinExistence type="predicted"/>
<dbReference type="AlphaFoldDB" id="A0A816AYC4"/>
<organism evidence="1 3">
    <name type="scientific">Didymodactylos carnosus</name>
    <dbReference type="NCBI Taxonomy" id="1234261"/>
    <lineage>
        <taxon>Eukaryota</taxon>
        <taxon>Metazoa</taxon>
        <taxon>Spiralia</taxon>
        <taxon>Gnathifera</taxon>
        <taxon>Rotifera</taxon>
        <taxon>Eurotatoria</taxon>
        <taxon>Bdelloidea</taxon>
        <taxon>Philodinida</taxon>
        <taxon>Philodinidae</taxon>
        <taxon>Didymodactylos</taxon>
    </lineage>
</organism>
<accession>A0A816AYC4</accession>
<feature type="non-terminal residue" evidence="1">
    <location>
        <position position="1"/>
    </location>
</feature>
<evidence type="ECO:0008006" key="4">
    <source>
        <dbReference type="Google" id="ProtNLM"/>
    </source>
</evidence>